<evidence type="ECO:0008006" key="12">
    <source>
        <dbReference type="Google" id="ProtNLM"/>
    </source>
</evidence>
<dbReference type="Gene3D" id="1.10.630.10">
    <property type="entry name" value="Cytochrome P450"/>
    <property type="match status" value="1"/>
</dbReference>
<evidence type="ECO:0000256" key="6">
    <source>
        <dbReference type="ARBA" id="ARBA00023033"/>
    </source>
</evidence>
<dbReference type="PRINTS" id="PR00463">
    <property type="entry name" value="EP450I"/>
</dbReference>
<keyword evidence="9" id="KW-1133">Transmembrane helix</keyword>
<dbReference type="EMBL" id="JBJQOH010000001">
    <property type="protein sequence ID" value="KAL3701573.1"/>
    <property type="molecule type" value="Genomic_DNA"/>
</dbReference>
<keyword evidence="9" id="KW-0472">Membrane</keyword>
<evidence type="ECO:0000256" key="4">
    <source>
        <dbReference type="ARBA" id="ARBA00023002"/>
    </source>
</evidence>
<keyword evidence="5 7" id="KW-0408">Iron</keyword>
<dbReference type="AlphaFoldDB" id="A0ABD3ICZ1"/>
<evidence type="ECO:0000313" key="10">
    <source>
        <dbReference type="EMBL" id="KAL3701573.1"/>
    </source>
</evidence>
<organism evidence="10 11">
    <name type="scientific">Riccia sorocarpa</name>
    <dbReference type="NCBI Taxonomy" id="122646"/>
    <lineage>
        <taxon>Eukaryota</taxon>
        <taxon>Viridiplantae</taxon>
        <taxon>Streptophyta</taxon>
        <taxon>Embryophyta</taxon>
        <taxon>Marchantiophyta</taxon>
        <taxon>Marchantiopsida</taxon>
        <taxon>Marchantiidae</taxon>
        <taxon>Marchantiales</taxon>
        <taxon>Ricciaceae</taxon>
        <taxon>Riccia</taxon>
    </lineage>
</organism>
<evidence type="ECO:0000256" key="3">
    <source>
        <dbReference type="ARBA" id="ARBA00022723"/>
    </source>
</evidence>
<dbReference type="GO" id="GO:0004497">
    <property type="term" value="F:monooxygenase activity"/>
    <property type="evidence" value="ECO:0007669"/>
    <property type="project" value="UniProtKB-KW"/>
</dbReference>
<evidence type="ECO:0000256" key="7">
    <source>
        <dbReference type="PIRSR" id="PIRSR602401-1"/>
    </source>
</evidence>
<dbReference type="InterPro" id="IPR017972">
    <property type="entry name" value="Cyt_P450_CS"/>
</dbReference>
<comment type="similarity">
    <text evidence="1 8">Belongs to the cytochrome P450 family.</text>
</comment>
<dbReference type="Proteomes" id="UP001633002">
    <property type="component" value="Unassembled WGS sequence"/>
</dbReference>
<evidence type="ECO:0000313" key="11">
    <source>
        <dbReference type="Proteomes" id="UP001633002"/>
    </source>
</evidence>
<proteinExistence type="inferred from homology"/>
<feature type="transmembrane region" description="Helical" evidence="9">
    <location>
        <begin position="303"/>
        <end position="326"/>
    </location>
</feature>
<reference evidence="10 11" key="1">
    <citation type="submission" date="2024-09" db="EMBL/GenBank/DDBJ databases">
        <title>Chromosome-scale assembly of Riccia sorocarpa.</title>
        <authorList>
            <person name="Paukszto L."/>
        </authorList>
    </citation>
    <scope>NUCLEOTIDE SEQUENCE [LARGE SCALE GENOMIC DNA]</scope>
    <source>
        <strain evidence="10">LP-2024</strain>
        <tissue evidence="10">Aerial parts of the thallus</tissue>
    </source>
</reference>
<evidence type="ECO:0000256" key="8">
    <source>
        <dbReference type="RuleBase" id="RU000461"/>
    </source>
</evidence>
<name>A0ABD3ICZ1_9MARC</name>
<dbReference type="PANTHER" id="PTHR24286">
    <property type="entry name" value="CYTOCHROME P450 26"/>
    <property type="match status" value="1"/>
</dbReference>
<gene>
    <name evidence="10" type="ORF">R1sor_019595</name>
</gene>
<evidence type="ECO:0000256" key="2">
    <source>
        <dbReference type="ARBA" id="ARBA00022617"/>
    </source>
</evidence>
<dbReference type="Pfam" id="PF00067">
    <property type="entry name" value="p450"/>
    <property type="match status" value="1"/>
</dbReference>
<dbReference type="SUPFAM" id="SSF48264">
    <property type="entry name" value="Cytochrome P450"/>
    <property type="match status" value="1"/>
</dbReference>
<evidence type="ECO:0000256" key="1">
    <source>
        <dbReference type="ARBA" id="ARBA00010617"/>
    </source>
</evidence>
<evidence type="ECO:0000256" key="9">
    <source>
        <dbReference type="SAM" id="Phobius"/>
    </source>
</evidence>
<dbReference type="InterPro" id="IPR001128">
    <property type="entry name" value="Cyt_P450"/>
</dbReference>
<keyword evidence="11" id="KW-1185">Reference proteome</keyword>
<dbReference type="PROSITE" id="PS00086">
    <property type="entry name" value="CYTOCHROME_P450"/>
    <property type="match status" value="1"/>
</dbReference>
<comment type="cofactor">
    <cofactor evidence="7">
        <name>heme</name>
        <dbReference type="ChEBI" id="CHEBI:30413"/>
    </cofactor>
</comment>
<keyword evidence="3 7" id="KW-0479">Metal-binding</keyword>
<keyword evidence="9" id="KW-0812">Transmembrane</keyword>
<sequence length="502" mass="58434">MATNKGNGLSFMFSEDMYSYMTPIIILAITVLWLLWSVSSYFRDRNQPGPPLPPGNLGFPFIGQTVEYVLALRSADGIREWFQKKNDRYGPIFKWRLWGYEMVMMDLPEGNQFIFQNEGISHHIFWPGHMSTLLGPDSLLVLTGEHHKLNRRYFDRFFDHNSMCRYLPEVNRNAVRHFTKLWQGKEQVVAHEMTNLYTFSTICNLVLTLEKGPRMDKFLVDFHVWTQGLSYLPINLPGFQYSKVLKARKSILELLGEVMEQRRKEIAEDRVSEAARIDILNNLLTVPDDEGNLLQDSSIKDNLLLLLIAGFDTSSSILAMAIYYIAKHPHVYKEIVHEHKLILEEKRLSGKDDDSLTMENLSAMKYTWRVIKETLRLQPVTAGGWRKTVTNLEYKGYYIPKGWLLFWSQSVNYSPKYFQDPLKFDPSRWERPPPLYTYLPFSSGSHTCLGNEFAKLEMLVFIHHLVKRYSWSLIDPNVPIIRDPFPKTLDKTLIAVKDLTSS</sequence>
<comment type="caution">
    <text evidence="10">The sequence shown here is derived from an EMBL/GenBank/DDBJ whole genome shotgun (WGS) entry which is preliminary data.</text>
</comment>
<dbReference type="PANTHER" id="PTHR24286:SF384">
    <property type="entry name" value="P450, PUTATIVE (EUROFUNG)-RELATED"/>
    <property type="match status" value="1"/>
</dbReference>
<keyword evidence="4 8" id="KW-0560">Oxidoreductase</keyword>
<dbReference type="PRINTS" id="PR00385">
    <property type="entry name" value="P450"/>
</dbReference>
<feature type="transmembrane region" description="Helical" evidence="9">
    <location>
        <begin position="20"/>
        <end position="38"/>
    </location>
</feature>
<dbReference type="InterPro" id="IPR036396">
    <property type="entry name" value="Cyt_P450_sf"/>
</dbReference>
<keyword evidence="2 7" id="KW-0349">Heme</keyword>
<accession>A0ABD3ICZ1</accession>
<keyword evidence="6 8" id="KW-0503">Monooxygenase</keyword>
<protein>
    <recommendedName>
        <fullName evidence="12">Cytochrome P450</fullName>
    </recommendedName>
</protein>
<feature type="binding site" description="axial binding residue" evidence="7">
    <location>
        <position position="448"/>
    </location>
    <ligand>
        <name>heme</name>
        <dbReference type="ChEBI" id="CHEBI:30413"/>
    </ligand>
    <ligandPart>
        <name>Fe</name>
        <dbReference type="ChEBI" id="CHEBI:18248"/>
    </ligandPart>
</feature>
<dbReference type="GO" id="GO:0046872">
    <property type="term" value="F:metal ion binding"/>
    <property type="evidence" value="ECO:0007669"/>
    <property type="project" value="UniProtKB-KW"/>
</dbReference>
<dbReference type="InterPro" id="IPR002401">
    <property type="entry name" value="Cyt_P450_E_grp-I"/>
</dbReference>
<evidence type="ECO:0000256" key="5">
    <source>
        <dbReference type="ARBA" id="ARBA00023004"/>
    </source>
</evidence>